<dbReference type="EMBL" id="KZ613554">
    <property type="protein sequence ID" value="PMD12305.1"/>
    <property type="molecule type" value="Genomic_DNA"/>
</dbReference>
<name>A0A2J6PE25_9HELO</name>
<dbReference type="Proteomes" id="UP000235672">
    <property type="component" value="Unassembled WGS sequence"/>
</dbReference>
<feature type="compositionally biased region" description="Basic residues" evidence="5">
    <location>
        <begin position="300"/>
        <end position="314"/>
    </location>
</feature>
<evidence type="ECO:0000313" key="7">
    <source>
        <dbReference type="Proteomes" id="UP000235672"/>
    </source>
</evidence>
<feature type="active site" description="Proton acceptor" evidence="3">
    <location>
        <position position="90"/>
    </location>
</feature>
<evidence type="ECO:0000256" key="3">
    <source>
        <dbReference type="PIRSR" id="PIRSR617939-1"/>
    </source>
</evidence>
<proteinExistence type="predicted"/>
<evidence type="ECO:0000313" key="6">
    <source>
        <dbReference type="EMBL" id="PMD12305.1"/>
    </source>
</evidence>
<dbReference type="EC" id="4.3.2.9" evidence="1"/>
<feature type="compositionally biased region" description="Low complexity" evidence="5">
    <location>
        <begin position="359"/>
        <end position="375"/>
    </location>
</feature>
<evidence type="ECO:0000256" key="1">
    <source>
        <dbReference type="ARBA" id="ARBA00012346"/>
    </source>
</evidence>
<dbReference type="AlphaFoldDB" id="A0A2J6PE25"/>
<keyword evidence="2" id="KW-0456">Lyase</keyword>
<feature type="compositionally biased region" description="Basic and acidic residues" evidence="5">
    <location>
        <begin position="125"/>
        <end position="136"/>
    </location>
</feature>
<evidence type="ECO:0000256" key="4">
    <source>
        <dbReference type="PIRSR" id="PIRSR617939-2"/>
    </source>
</evidence>
<dbReference type="SUPFAM" id="SSF110857">
    <property type="entry name" value="Gamma-glutamyl cyclotransferase-like"/>
    <property type="match status" value="1"/>
</dbReference>
<dbReference type="InterPro" id="IPR017939">
    <property type="entry name" value="G-Glutamylcylcotransferase"/>
</dbReference>
<dbReference type="OrthoDB" id="2924818at2759"/>
<feature type="compositionally biased region" description="Basic and acidic residues" evidence="5">
    <location>
        <begin position="289"/>
        <end position="299"/>
    </location>
</feature>
<feature type="compositionally biased region" description="Low complexity" evidence="5">
    <location>
        <begin position="255"/>
        <end position="264"/>
    </location>
</feature>
<gene>
    <name evidence="6" type="ORF">NA56DRAFT_652586</name>
</gene>
<dbReference type="InterPro" id="IPR036568">
    <property type="entry name" value="GGCT-like_sf"/>
</dbReference>
<feature type="compositionally biased region" description="Basic and acidic residues" evidence="5">
    <location>
        <begin position="315"/>
        <end position="324"/>
    </location>
</feature>
<organism evidence="6 7">
    <name type="scientific">Hyaloscypha hepaticicola</name>
    <dbReference type="NCBI Taxonomy" id="2082293"/>
    <lineage>
        <taxon>Eukaryota</taxon>
        <taxon>Fungi</taxon>
        <taxon>Dikarya</taxon>
        <taxon>Ascomycota</taxon>
        <taxon>Pezizomycotina</taxon>
        <taxon>Leotiomycetes</taxon>
        <taxon>Helotiales</taxon>
        <taxon>Hyaloscyphaceae</taxon>
        <taxon>Hyaloscypha</taxon>
    </lineage>
</organism>
<dbReference type="STRING" id="1745343.A0A2J6PE25"/>
<evidence type="ECO:0000256" key="2">
    <source>
        <dbReference type="ARBA" id="ARBA00023239"/>
    </source>
</evidence>
<dbReference type="PANTHER" id="PTHR12935:SF0">
    <property type="entry name" value="GAMMA-GLUTAMYLCYCLOTRANSFERASE"/>
    <property type="match status" value="1"/>
</dbReference>
<dbReference type="PANTHER" id="PTHR12935">
    <property type="entry name" value="GAMMA-GLUTAMYLCYCLOTRANSFERASE"/>
    <property type="match status" value="1"/>
</dbReference>
<accession>A0A2J6PE25</accession>
<sequence>MSSKMFHRQYYFAFGSNMSLTQMAERCPGSTFIGKATLRGYRWQINQRHVANIVRVTEDFSSVPAGQADVVEGLVFSITDKDRRTLDRKEGIKLGVYERVVLDVLLERHPNFAEKKTEFVRDRLQDESDAIDRPASGKETLVESQQKDLAIPDGLNIGENGADLQPKPSVLSENPPPSAKSPAVEVEEIEAITYLSTKYADNGLIRQEYIQRMENAICDAVKLDVSRDFVQRYLEPYVHGDVYQPEEDVREKPSTSDPSVSPTVPEERERKAKSGPILNSAAGHRRETRKVAKRPDQAHRAHLTPKRIHGPNSKKHPEGDKNEGDKDEEDEDRESRRTRPGIGERGQVSRKEQDKGPAGFFSFMSRFSSGQSQGSAKAPQDR</sequence>
<dbReference type="InterPro" id="IPR013024">
    <property type="entry name" value="GGCT-like"/>
</dbReference>
<keyword evidence="7" id="KW-1185">Reference proteome</keyword>
<dbReference type="Gene3D" id="3.10.490.10">
    <property type="entry name" value="Gamma-glutamyl cyclotransferase-like"/>
    <property type="match status" value="1"/>
</dbReference>
<feature type="region of interest" description="Disordered" evidence="5">
    <location>
        <begin position="244"/>
        <end position="382"/>
    </location>
</feature>
<feature type="binding site" evidence="4">
    <location>
        <begin position="11"/>
        <end position="16"/>
    </location>
    <ligand>
        <name>substrate</name>
    </ligand>
</feature>
<protein>
    <recommendedName>
        <fullName evidence="1">gamma-glutamylcyclotransferase</fullName>
        <ecNumber evidence="1">4.3.2.9</ecNumber>
    </recommendedName>
</protein>
<reference evidence="6 7" key="1">
    <citation type="submission" date="2016-05" db="EMBL/GenBank/DDBJ databases">
        <title>A degradative enzymes factory behind the ericoid mycorrhizal symbiosis.</title>
        <authorList>
            <consortium name="DOE Joint Genome Institute"/>
            <person name="Martino E."/>
            <person name="Morin E."/>
            <person name="Grelet G."/>
            <person name="Kuo A."/>
            <person name="Kohler A."/>
            <person name="Daghino S."/>
            <person name="Barry K."/>
            <person name="Choi C."/>
            <person name="Cichocki N."/>
            <person name="Clum A."/>
            <person name="Copeland A."/>
            <person name="Hainaut M."/>
            <person name="Haridas S."/>
            <person name="Labutti K."/>
            <person name="Lindquist E."/>
            <person name="Lipzen A."/>
            <person name="Khouja H.-R."/>
            <person name="Murat C."/>
            <person name="Ohm R."/>
            <person name="Olson A."/>
            <person name="Spatafora J."/>
            <person name="Veneault-Fourrey C."/>
            <person name="Henrissat B."/>
            <person name="Grigoriev I."/>
            <person name="Martin F."/>
            <person name="Perotto S."/>
        </authorList>
    </citation>
    <scope>NUCLEOTIDE SEQUENCE [LARGE SCALE GENOMIC DNA]</scope>
    <source>
        <strain evidence="6 7">UAMH 7357</strain>
    </source>
</reference>
<dbReference type="CDD" id="cd06661">
    <property type="entry name" value="GGCT_like"/>
    <property type="match status" value="1"/>
</dbReference>
<dbReference type="GO" id="GO:0003839">
    <property type="term" value="F:gamma-glutamylcyclotransferase activity"/>
    <property type="evidence" value="ECO:0007669"/>
    <property type="project" value="UniProtKB-EC"/>
</dbReference>
<evidence type="ECO:0000256" key="5">
    <source>
        <dbReference type="SAM" id="MobiDB-lite"/>
    </source>
</evidence>
<feature type="region of interest" description="Disordered" evidence="5">
    <location>
        <begin position="125"/>
        <end position="184"/>
    </location>
</feature>